<dbReference type="OrthoDB" id="136349at2157"/>
<evidence type="ECO:0000313" key="4">
    <source>
        <dbReference type="Proteomes" id="UP000053087"/>
    </source>
</evidence>
<dbReference type="GO" id="GO:0120147">
    <property type="term" value="F:formylglycine-generating oxidase activity"/>
    <property type="evidence" value="ECO:0007669"/>
    <property type="project" value="TreeGrafter"/>
</dbReference>
<dbReference type="InterPro" id="IPR016187">
    <property type="entry name" value="CTDL_fold"/>
</dbReference>
<dbReference type="InterPro" id="IPR051043">
    <property type="entry name" value="Sulfatase_Mod_Factor_Kinase"/>
</dbReference>
<dbReference type="AlphaFoldDB" id="A0A660HUC9"/>
<dbReference type="Gene3D" id="3.90.1580.10">
    <property type="entry name" value="paralog of FGE (formylglycine-generating enzyme)"/>
    <property type="match status" value="1"/>
</dbReference>
<evidence type="ECO:0000313" key="2">
    <source>
        <dbReference type="EMBL" id="AYK15981.1"/>
    </source>
</evidence>
<reference evidence="3 5" key="3">
    <citation type="journal article" date="2020" name="Biotechnol. Biofuels">
        <title>New insights from the biogas microbiome by comprehensive genome-resolved metagenomics of nearly 1600 species originating from multiple anaerobic digesters.</title>
        <authorList>
            <person name="Campanaro S."/>
            <person name="Treu L."/>
            <person name="Rodriguez-R L.M."/>
            <person name="Kovalovszki A."/>
            <person name="Ziels R.M."/>
            <person name="Maus I."/>
            <person name="Zhu X."/>
            <person name="Kougias P.G."/>
            <person name="Basile A."/>
            <person name="Luo G."/>
            <person name="Schluter A."/>
            <person name="Konstantinidis K.T."/>
            <person name="Angelidaki I."/>
        </authorList>
    </citation>
    <scope>NUCLEOTIDE SEQUENCE [LARGE SCALE GENOMIC DNA]</scope>
    <source>
        <strain evidence="3">AS22ysBPME_46</strain>
    </source>
</reference>
<dbReference type="GeneID" id="53689036"/>
<keyword evidence="4" id="KW-1185">Reference proteome</keyword>
<dbReference type="PANTHER" id="PTHR23150">
    <property type="entry name" value="SULFATASE MODIFYING FACTOR 1, 2"/>
    <property type="match status" value="1"/>
</dbReference>
<dbReference type="Proteomes" id="UP000053087">
    <property type="component" value="Chromosome"/>
</dbReference>
<dbReference type="KEGG" id="mfz:AOB57_012995"/>
<proteinExistence type="predicted"/>
<dbReference type="EMBL" id="JAAYQL010000081">
    <property type="protein sequence ID" value="NLK33802.1"/>
    <property type="molecule type" value="Genomic_DNA"/>
</dbReference>
<protein>
    <submittedName>
        <fullName evidence="2">Formylglycine-generating enzyme family protein</fullName>
    </submittedName>
</protein>
<feature type="domain" description="Sulfatase-modifying factor enzyme-like" evidence="1">
    <location>
        <begin position="24"/>
        <end position="248"/>
    </location>
</feature>
<dbReference type="PANTHER" id="PTHR23150:SF19">
    <property type="entry name" value="FORMYLGLYCINE-GENERATING ENZYME"/>
    <property type="match status" value="1"/>
</dbReference>
<dbReference type="InterPro" id="IPR042095">
    <property type="entry name" value="SUMF_sf"/>
</dbReference>
<evidence type="ECO:0000313" key="5">
    <source>
        <dbReference type="Proteomes" id="UP000585579"/>
    </source>
</evidence>
<reference evidence="2" key="2">
    <citation type="submission" date="2018-10" db="EMBL/GenBank/DDBJ databases">
        <authorList>
            <person name="Fischer M.A."/>
            <person name="Kern T."/>
            <person name="Deppenmeier U."/>
            <person name="Schmitz R.A."/>
            <person name="Rother M."/>
        </authorList>
    </citation>
    <scope>NUCLEOTIDE SEQUENCE</scope>
    <source>
        <strain evidence="2">E03.2</strain>
    </source>
</reference>
<evidence type="ECO:0000313" key="3">
    <source>
        <dbReference type="EMBL" id="NLK33802.1"/>
    </source>
</evidence>
<sequence length="254" mass="29203">MNNSVDNSIKNPSTGLTINSIGMEFVLISAGEFYMGSPTREKRRKLWESPVHRVAIKKPFYLSRYPVTQEQWQEVMGDNPSYFRGEKHPVENVSWNEVQVFFSKLNALENARENNQIFRLPTEAEWEYAVRAGTETAYFFGNDESKLKEYAWFLKNSGFETHPVGLKKPNPWGLYDIYGNVWEWVQDEYHISYKGAPADGRAWENLFPSISIPVRVRRGGGWNGNAGSCRSAERLFAAQDKRLNSLGFGAVWEI</sequence>
<dbReference type="Proteomes" id="UP000585579">
    <property type="component" value="Unassembled WGS sequence"/>
</dbReference>
<dbReference type="EMBL" id="CP032683">
    <property type="protein sequence ID" value="AYK15981.1"/>
    <property type="molecule type" value="Genomic_DNA"/>
</dbReference>
<dbReference type="InterPro" id="IPR005532">
    <property type="entry name" value="SUMF_dom"/>
</dbReference>
<dbReference type="SUPFAM" id="SSF56436">
    <property type="entry name" value="C-type lectin-like"/>
    <property type="match status" value="1"/>
</dbReference>
<organism evidence="2 4">
    <name type="scientific">Methanosarcina flavescens</name>
    <dbReference type="NCBI Taxonomy" id="1715806"/>
    <lineage>
        <taxon>Archaea</taxon>
        <taxon>Methanobacteriati</taxon>
        <taxon>Methanobacteriota</taxon>
        <taxon>Stenosarchaea group</taxon>
        <taxon>Methanomicrobia</taxon>
        <taxon>Methanosarcinales</taxon>
        <taxon>Methanosarcinaceae</taxon>
        <taxon>Methanosarcina</taxon>
    </lineage>
</organism>
<name>A0A660HUC9_9EURY</name>
<reference evidence="2 4" key="1">
    <citation type="journal article" date="2016" name="Int. J. Syst. Evol. Microbiol.">
        <title>Methanosarcina flavescens sp. nov., a methanogenic archaeon isolated from a full-scale anaerobic digester.</title>
        <authorList>
            <person name="Kern T."/>
            <person name="Fischer M.A."/>
            <person name="Deppenmeier U."/>
            <person name="Schmitz R.A."/>
            <person name="Rother M."/>
        </authorList>
    </citation>
    <scope>NUCLEOTIDE SEQUENCE [LARGE SCALE GENOMIC DNA]</scope>
    <source>
        <strain evidence="2 4">E03.2</strain>
    </source>
</reference>
<dbReference type="RefSeq" id="WP_054299065.1">
    <property type="nucleotide sequence ID" value="NZ_CP032683.1"/>
</dbReference>
<evidence type="ECO:0000259" key="1">
    <source>
        <dbReference type="Pfam" id="PF03781"/>
    </source>
</evidence>
<dbReference type="Pfam" id="PF03781">
    <property type="entry name" value="FGE-sulfatase"/>
    <property type="match status" value="1"/>
</dbReference>
<gene>
    <name evidence="2" type="ORF">AOB57_012995</name>
    <name evidence="3" type="ORF">GX302_13580</name>
</gene>
<accession>A0A660HUC9</accession>